<reference evidence="2" key="1">
    <citation type="submission" date="2021-06" db="EMBL/GenBank/DDBJ databases">
        <authorList>
            <person name="Kallberg Y."/>
            <person name="Tangrot J."/>
            <person name="Rosling A."/>
        </authorList>
    </citation>
    <scope>NUCLEOTIDE SEQUENCE</scope>
    <source>
        <strain evidence="2">MA453B</strain>
    </source>
</reference>
<evidence type="ECO:0000313" key="3">
    <source>
        <dbReference type="Proteomes" id="UP000789405"/>
    </source>
</evidence>
<dbReference type="EMBL" id="CAJVPY010001024">
    <property type="protein sequence ID" value="CAG8503817.1"/>
    <property type="molecule type" value="Genomic_DNA"/>
</dbReference>
<evidence type="ECO:0000259" key="1">
    <source>
        <dbReference type="Pfam" id="PF16017"/>
    </source>
</evidence>
<dbReference type="Proteomes" id="UP000789405">
    <property type="component" value="Unassembled WGS sequence"/>
</dbReference>
<protein>
    <submittedName>
        <fullName evidence="2">10583_t:CDS:1</fullName>
    </submittedName>
</protein>
<proteinExistence type="predicted"/>
<dbReference type="Pfam" id="PF16017">
    <property type="entry name" value="BTB_3"/>
    <property type="match status" value="1"/>
</dbReference>
<dbReference type="OrthoDB" id="10466386at2759"/>
<keyword evidence="3" id="KW-1185">Reference proteome</keyword>
<dbReference type="InterPro" id="IPR039885">
    <property type="entry name" value="BTBD10/KCTD20_BTB/POZ"/>
</dbReference>
<organism evidence="2 3">
    <name type="scientific">Dentiscutata erythropus</name>
    <dbReference type="NCBI Taxonomy" id="1348616"/>
    <lineage>
        <taxon>Eukaryota</taxon>
        <taxon>Fungi</taxon>
        <taxon>Fungi incertae sedis</taxon>
        <taxon>Mucoromycota</taxon>
        <taxon>Glomeromycotina</taxon>
        <taxon>Glomeromycetes</taxon>
        <taxon>Diversisporales</taxon>
        <taxon>Gigasporaceae</taxon>
        <taxon>Dentiscutata</taxon>
    </lineage>
</organism>
<dbReference type="Gene3D" id="3.30.710.10">
    <property type="entry name" value="Potassium Channel Kv1.1, Chain A"/>
    <property type="match status" value="1"/>
</dbReference>
<sequence>MLLKSENSQAHIISIQVPINISDEKIISNVGVKSEAFYYIMEFYQTGKVAWPTESENVTCKQPEEELDYFQIPFNKSTIICSSALETARNNLNNIIWGFDELIIRCCNYLINNIKFEIGSSGIRVI</sequence>
<feature type="domain" description="BTBD10/KCTD20 BTB/POZ" evidence="1">
    <location>
        <begin position="29"/>
        <end position="83"/>
    </location>
</feature>
<accession>A0A9N8ZQ33</accession>
<comment type="caution">
    <text evidence="2">The sequence shown here is derived from an EMBL/GenBank/DDBJ whole genome shotgun (WGS) entry which is preliminary data.</text>
</comment>
<dbReference type="SUPFAM" id="SSF54695">
    <property type="entry name" value="POZ domain"/>
    <property type="match status" value="1"/>
</dbReference>
<dbReference type="AlphaFoldDB" id="A0A9N8ZQ33"/>
<name>A0A9N8ZQ33_9GLOM</name>
<dbReference type="InterPro" id="IPR011333">
    <property type="entry name" value="SKP1/BTB/POZ_sf"/>
</dbReference>
<gene>
    <name evidence="2" type="ORF">DERYTH_LOCUS3038</name>
</gene>
<evidence type="ECO:0000313" key="2">
    <source>
        <dbReference type="EMBL" id="CAG8503817.1"/>
    </source>
</evidence>